<dbReference type="PROSITE" id="PS50172">
    <property type="entry name" value="BRCT"/>
    <property type="match status" value="2"/>
</dbReference>
<evidence type="ECO:0000313" key="4">
    <source>
        <dbReference type="Proteomes" id="UP001500889"/>
    </source>
</evidence>
<evidence type="ECO:0000256" key="1">
    <source>
        <dbReference type="SAM" id="MobiDB-lite"/>
    </source>
</evidence>
<dbReference type="Proteomes" id="UP001500889">
    <property type="component" value="Chromosome E"/>
</dbReference>
<proteinExistence type="predicted"/>
<evidence type="ECO:0000313" key="3">
    <source>
        <dbReference type="EMBL" id="BFG04956.1"/>
    </source>
</evidence>
<gene>
    <name evidence="3" type="ORF">DMAD_03805</name>
</gene>
<feature type="region of interest" description="Disordered" evidence="1">
    <location>
        <begin position="276"/>
        <end position="312"/>
    </location>
</feature>
<feature type="region of interest" description="Disordered" evidence="1">
    <location>
        <begin position="1"/>
        <end position="55"/>
    </location>
</feature>
<dbReference type="Pfam" id="PF12738">
    <property type="entry name" value="PTCB-BRCT"/>
    <property type="match status" value="1"/>
</dbReference>
<feature type="region of interest" description="Disordered" evidence="1">
    <location>
        <begin position="771"/>
        <end position="802"/>
    </location>
</feature>
<dbReference type="PANTHER" id="PTHR14625:SF3">
    <property type="entry name" value="MICROCEPHALIN"/>
    <property type="match status" value="1"/>
</dbReference>
<dbReference type="CDD" id="cd17751">
    <property type="entry name" value="BRCT_microcephalin_rpt3"/>
    <property type="match status" value="1"/>
</dbReference>
<dbReference type="InterPro" id="IPR036420">
    <property type="entry name" value="BRCT_dom_sf"/>
</dbReference>
<dbReference type="EMBL" id="AP029267">
    <property type="protein sequence ID" value="BFG04956.1"/>
    <property type="molecule type" value="Genomic_DNA"/>
</dbReference>
<dbReference type="Pfam" id="PF00533">
    <property type="entry name" value="BRCT"/>
    <property type="match status" value="1"/>
</dbReference>
<dbReference type="Gene3D" id="3.40.50.10190">
    <property type="entry name" value="BRCT domain"/>
    <property type="match status" value="3"/>
</dbReference>
<feature type="compositionally biased region" description="Polar residues" evidence="1">
    <location>
        <begin position="378"/>
        <end position="394"/>
    </location>
</feature>
<name>A0AAU9GB45_DROMD</name>
<dbReference type="CDD" id="cd17716">
    <property type="entry name" value="BRCT_microcephalin_rpt1"/>
    <property type="match status" value="1"/>
</dbReference>
<dbReference type="SMART" id="SM00292">
    <property type="entry name" value="BRCT"/>
    <property type="match status" value="2"/>
</dbReference>
<protein>
    <recommendedName>
        <fullName evidence="2">BRCT domain-containing protein</fullName>
    </recommendedName>
</protein>
<dbReference type="InterPro" id="IPR001357">
    <property type="entry name" value="BRCT_dom"/>
</dbReference>
<dbReference type="CDD" id="cd17736">
    <property type="entry name" value="BRCT_microcephalin_rpt2"/>
    <property type="match status" value="1"/>
</dbReference>
<dbReference type="GO" id="GO:0000278">
    <property type="term" value="P:mitotic cell cycle"/>
    <property type="evidence" value="ECO:0007669"/>
    <property type="project" value="TreeGrafter"/>
</dbReference>
<feature type="region of interest" description="Disordered" evidence="1">
    <location>
        <begin position="350"/>
        <end position="562"/>
    </location>
</feature>
<dbReference type="PANTHER" id="PTHR14625">
    <property type="entry name" value="MICROCEPHALIN"/>
    <property type="match status" value="1"/>
</dbReference>
<dbReference type="SUPFAM" id="SSF52113">
    <property type="entry name" value="BRCT domain"/>
    <property type="match status" value="3"/>
</dbReference>
<dbReference type="AlphaFoldDB" id="A0AAU9GB45"/>
<reference evidence="3 4" key="1">
    <citation type="submission" date="2024-02" db="EMBL/GenBank/DDBJ databases">
        <title>A chromosome-level genome assembly of Drosophila madeirensis, a fruit fly species endemic to Madeira island.</title>
        <authorList>
            <person name="Tomihara K."/>
            <person name="Llopart A."/>
            <person name="Yamamoto D."/>
        </authorList>
    </citation>
    <scope>NUCLEOTIDE SEQUENCE [LARGE SCALE GENOMIC DNA]</scope>
    <source>
        <strain evidence="3 4">RF1</strain>
    </source>
</reference>
<sequence length="1090" mass="121398">MDKFLQRNPPWATKAYEVPGANAEEKKLKTQHAGPPQRRPLQEQPDSNVTPKRLSQTHYAADTLRATEKMPEVNASPAKTYQSCPVLQAAPPSNGVTTPTSVQAGRLARLQNDLNSPSATLRVRAMRALKSPANTAYNVFDVSHTEQNIISADERNPKASPSLPEILSPVVVYVEVRSGNDNRSDGVKTIIAKMGAQVNDRLLRNTTHVVFKDGLLSTYKKAMEWKIPVVSILWIEACKVQRRICEPEKFPISNLHKYEYPELYGKITRVRCMQPGSELNKRPPKRPATPTSTTDKGPASDSKRTAFATPTNTAKNDISRFFKALNHNKQLVAEEAAESPATKLLNRISNGNYTPLRLGTPAKPAGSGLQGPDIPQKSVDTSNDKPQAQKSLNFNGAAGTDEPPQPAKPRPRRSTAEPTPVTTPVRTSRRRSSAHVPMTSKADVAQPAAEPEPEPRMTRRRSTAHIAMASNEVATPPRQPRPPRRCSSAHIHMASSTDAAAEPEPRMARRRSSAHSLQTSNADAPPPAEAEPQLKHRRSSMHTARASNADAAPSPQPEARVTHRRSLLLPAAKEPQELAPKNVFASIAEELAPIDEPAGDASNLNDPNKTNFVQNSLEISVEMPSQVLHRADKRGTLYTSERMDISKEYQDENVPLNVTARKSLYNSTMQTSGLLDEHSTPPLFSSTRLTSSWSSTNVKRRRTIFNLDMDVINEGIDRLNSSHRLSLVLANQAELGECGKTVVTTEAPRTEEIPPSEPKRRRLFTPNEVVVVSPPKSSKKQRLSLSGNNATKNASAKKNRRRSLAVPVCSSSDFSCLGAHVEHVESTDKFLTPEASVDGFNDVETSSKIQLAEVAKSASSNRRSSVIRTLVHTNMHHGQVQVIQKAIRRLRGMRLDPTVTKRTTHLVSLEPRRTLNLLRGLMRGVWIVDYDWILESLRVGKWVNEEKYELKKFSRAVEICRTERQAFGMHYHCELFRYMETFHVSSLCRPIEFNNMKELLLLGGAKLTENRFKAKYIIGDKRRAVDDRVYLTPYWVLDSITSMQIQKFGKYLMKSAIVTPSGIRYDDPMARLTAPRTDYNFIDPPLVMDK</sequence>
<feature type="domain" description="BRCT" evidence="2">
    <location>
        <begin position="162"/>
        <end position="252"/>
    </location>
</feature>
<feature type="compositionally biased region" description="Polar residues" evidence="1">
    <location>
        <begin position="44"/>
        <end position="55"/>
    </location>
</feature>
<feature type="domain" description="BRCT" evidence="2">
    <location>
        <begin position="892"/>
        <end position="950"/>
    </location>
</feature>
<evidence type="ECO:0000259" key="2">
    <source>
        <dbReference type="PROSITE" id="PS50172"/>
    </source>
</evidence>
<accession>A0AAU9GB45</accession>
<keyword evidence="4" id="KW-1185">Reference proteome</keyword>
<organism evidence="3 4">
    <name type="scientific">Drosophila madeirensis</name>
    <name type="common">Fruit fly</name>
    <dbReference type="NCBI Taxonomy" id="30013"/>
    <lineage>
        <taxon>Eukaryota</taxon>
        <taxon>Metazoa</taxon>
        <taxon>Ecdysozoa</taxon>
        <taxon>Arthropoda</taxon>
        <taxon>Hexapoda</taxon>
        <taxon>Insecta</taxon>
        <taxon>Pterygota</taxon>
        <taxon>Neoptera</taxon>
        <taxon>Endopterygota</taxon>
        <taxon>Diptera</taxon>
        <taxon>Brachycera</taxon>
        <taxon>Muscomorpha</taxon>
        <taxon>Ephydroidea</taxon>
        <taxon>Drosophilidae</taxon>
        <taxon>Drosophila</taxon>
        <taxon>Sophophora</taxon>
    </lineage>
</organism>
<dbReference type="InterPro" id="IPR022047">
    <property type="entry name" value="Microcephalin-like"/>
</dbReference>